<name>A0ACC0NU10_RHOML</name>
<protein>
    <submittedName>
        <fullName evidence="1">Uncharacterized protein</fullName>
    </submittedName>
</protein>
<evidence type="ECO:0000313" key="1">
    <source>
        <dbReference type="EMBL" id="KAI8556755.1"/>
    </source>
</evidence>
<reference evidence="1" key="1">
    <citation type="submission" date="2022-02" db="EMBL/GenBank/DDBJ databases">
        <title>Plant Genome Project.</title>
        <authorList>
            <person name="Zhang R.-G."/>
        </authorList>
    </citation>
    <scope>NUCLEOTIDE SEQUENCE</scope>
    <source>
        <strain evidence="1">AT1</strain>
    </source>
</reference>
<dbReference type="EMBL" id="CM046392">
    <property type="protein sequence ID" value="KAI8556755.1"/>
    <property type="molecule type" value="Genomic_DNA"/>
</dbReference>
<sequence length="87" mass="9504">MGSLLKPSLLLLLLLVINFSCQTPSFAEARPLSFLPQQRFSKIFETLGVVCKCCDGPGGECKSTTTGVNPNCSNLQCLPWKLDISRQ</sequence>
<keyword evidence="2" id="KW-1185">Reference proteome</keyword>
<comment type="caution">
    <text evidence="1">The sequence shown here is derived from an EMBL/GenBank/DDBJ whole genome shotgun (WGS) entry which is preliminary data.</text>
</comment>
<dbReference type="Proteomes" id="UP001062846">
    <property type="component" value="Chromosome 5"/>
</dbReference>
<organism evidence="1 2">
    <name type="scientific">Rhododendron molle</name>
    <name type="common">Chinese azalea</name>
    <name type="synonym">Azalea mollis</name>
    <dbReference type="NCBI Taxonomy" id="49168"/>
    <lineage>
        <taxon>Eukaryota</taxon>
        <taxon>Viridiplantae</taxon>
        <taxon>Streptophyta</taxon>
        <taxon>Embryophyta</taxon>
        <taxon>Tracheophyta</taxon>
        <taxon>Spermatophyta</taxon>
        <taxon>Magnoliopsida</taxon>
        <taxon>eudicotyledons</taxon>
        <taxon>Gunneridae</taxon>
        <taxon>Pentapetalae</taxon>
        <taxon>asterids</taxon>
        <taxon>Ericales</taxon>
        <taxon>Ericaceae</taxon>
        <taxon>Ericoideae</taxon>
        <taxon>Rhodoreae</taxon>
        <taxon>Rhododendron</taxon>
    </lineage>
</organism>
<gene>
    <name evidence="1" type="ORF">RHMOL_Rhmol05G0279700</name>
</gene>
<proteinExistence type="predicted"/>
<evidence type="ECO:0000313" key="2">
    <source>
        <dbReference type="Proteomes" id="UP001062846"/>
    </source>
</evidence>
<accession>A0ACC0NU10</accession>